<accession>A0A0F7SLT3</accession>
<feature type="region of interest" description="Disordered" evidence="2">
    <location>
        <begin position="37"/>
        <end position="91"/>
    </location>
</feature>
<name>A0A0F7SLT3_PHARH</name>
<feature type="domain" description="DUF155" evidence="3">
    <location>
        <begin position="152"/>
        <end position="333"/>
    </location>
</feature>
<dbReference type="Pfam" id="PF02582">
    <property type="entry name" value="DUF155"/>
    <property type="match status" value="1"/>
</dbReference>
<evidence type="ECO:0000256" key="1">
    <source>
        <dbReference type="ARBA" id="ARBA00008306"/>
    </source>
</evidence>
<reference evidence="4" key="1">
    <citation type="submission" date="2014-08" db="EMBL/GenBank/DDBJ databases">
        <authorList>
            <person name="Sharma Rahul"/>
            <person name="Thines Marco"/>
        </authorList>
    </citation>
    <scope>NUCLEOTIDE SEQUENCE</scope>
</reference>
<evidence type="ECO:0000259" key="3">
    <source>
        <dbReference type="Pfam" id="PF02582"/>
    </source>
</evidence>
<dbReference type="InterPro" id="IPR051624">
    <property type="entry name" value="RMD1/Sad1-interacting"/>
</dbReference>
<proteinExistence type="inferred from homology"/>
<dbReference type="InterPro" id="IPR003734">
    <property type="entry name" value="DUF155"/>
</dbReference>
<dbReference type="PANTHER" id="PTHR16255:SF1">
    <property type="entry name" value="REQUIRED FOR MEIOTIC NUCLEAR DIVISION PROTEIN 1 HOMOLOG"/>
    <property type="match status" value="1"/>
</dbReference>
<comment type="similarity">
    <text evidence="1">Belongs to the RMD1/sif2 family.</text>
</comment>
<dbReference type="PANTHER" id="PTHR16255">
    <property type="entry name" value="REQUIRED FOR MEIOTIC NUCLEAR DIVISION PROTEIN 1 HOMOLOG"/>
    <property type="match status" value="1"/>
</dbReference>
<sequence length="393" mass="43684">MLSPFMRSLISRAKTQSVSGALRIPAARTVSPILARYQSSSSSSLRSSSSTPVASLSSSSPAVGTPRKQPPKPRKAAREESKPIRIHPSPTRSSLKHIFSFSTAVKYDLDRLAASLPPGAQAVSTGESEYCWRVPLNTSSNLNIGSDGTGEIWILRNGSFVTWGLERDQALNWWRKLSKPAGFEVGPYEVVEDESLEFYIDPAEPNTRLQGDIIILSSKHSSAPNESTLLTRYTFSEAISRSSQLSVIEGQLLNLLNKVQFVPQYLATQGKGPYKRKEVIKLLGELLVVRQAVNLQGVGDTPELFWDAPPILEEHFKRVVRALEVNQRVEELNHKISHAQELHGTLKDLLTEQSTHDMEVIIIALIAVEVVLAFWSHWDELMDALGIEREKRV</sequence>
<dbReference type="GO" id="GO:0070131">
    <property type="term" value="P:positive regulation of mitochondrial translation"/>
    <property type="evidence" value="ECO:0007669"/>
    <property type="project" value="TreeGrafter"/>
</dbReference>
<dbReference type="AlphaFoldDB" id="A0A0F7SLT3"/>
<dbReference type="GO" id="GO:0005739">
    <property type="term" value="C:mitochondrion"/>
    <property type="evidence" value="ECO:0007669"/>
    <property type="project" value="UniProtKB-ARBA"/>
</dbReference>
<evidence type="ECO:0000313" key="4">
    <source>
        <dbReference type="EMBL" id="CDZ98344.1"/>
    </source>
</evidence>
<organism evidence="4">
    <name type="scientific">Phaffia rhodozyma</name>
    <name type="common">Yeast</name>
    <name type="synonym">Xanthophyllomyces dendrorhous</name>
    <dbReference type="NCBI Taxonomy" id="264483"/>
    <lineage>
        <taxon>Eukaryota</taxon>
        <taxon>Fungi</taxon>
        <taxon>Dikarya</taxon>
        <taxon>Basidiomycota</taxon>
        <taxon>Agaricomycotina</taxon>
        <taxon>Tremellomycetes</taxon>
        <taxon>Cystofilobasidiales</taxon>
        <taxon>Mrakiaceae</taxon>
        <taxon>Phaffia</taxon>
    </lineage>
</organism>
<protein>
    <submittedName>
        <fullName evidence="4">Uncharacterized conserved protein</fullName>
    </submittedName>
</protein>
<dbReference type="EMBL" id="LN483345">
    <property type="protein sequence ID" value="CDZ98344.1"/>
    <property type="molecule type" value="Genomic_DNA"/>
</dbReference>
<evidence type="ECO:0000256" key="2">
    <source>
        <dbReference type="SAM" id="MobiDB-lite"/>
    </source>
</evidence>
<feature type="compositionally biased region" description="Low complexity" evidence="2">
    <location>
        <begin position="39"/>
        <end position="67"/>
    </location>
</feature>